<protein>
    <recommendedName>
        <fullName evidence="4">cystathionine gamma-lyase</fullName>
        <ecNumber evidence="4">4.4.1.1</ecNumber>
    </recommendedName>
    <alternativeName>
        <fullName evidence="7">Gamma-cystathionase</fullName>
    </alternativeName>
</protein>
<reference evidence="10 11" key="1">
    <citation type="submission" date="2024-10" db="EMBL/GenBank/DDBJ databases">
        <title>Updated reference genomes for cyclostephanoid diatoms.</title>
        <authorList>
            <person name="Roberts W.R."/>
            <person name="Alverson A.J."/>
        </authorList>
    </citation>
    <scope>NUCLEOTIDE SEQUENCE [LARGE SCALE GENOMIC DNA]</scope>
    <source>
        <strain evidence="10 11">AJA228-03</strain>
    </source>
</reference>
<dbReference type="SUPFAM" id="SSF53383">
    <property type="entry name" value="PLP-dependent transferases"/>
    <property type="match status" value="2"/>
</dbReference>
<dbReference type="InterPro" id="IPR015421">
    <property type="entry name" value="PyrdxlP-dep_Trfase_major"/>
</dbReference>
<organism evidence="10 11">
    <name type="scientific">Cyclostephanos tholiformis</name>
    <dbReference type="NCBI Taxonomy" id="382380"/>
    <lineage>
        <taxon>Eukaryota</taxon>
        <taxon>Sar</taxon>
        <taxon>Stramenopiles</taxon>
        <taxon>Ochrophyta</taxon>
        <taxon>Bacillariophyta</taxon>
        <taxon>Coscinodiscophyceae</taxon>
        <taxon>Thalassiosirophycidae</taxon>
        <taxon>Stephanodiscales</taxon>
        <taxon>Stephanodiscaceae</taxon>
        <taxon>Cyclostephanos</taxon>
    </lineage>
</organism>
<dbReference type="Gene3D" id="3.90.1150.10">
    <property type="entry name" value="Aspartate Aminotransferase, domain 1"/>
    <property type="match status" value="1"/>
</dbReference>
<evidence type="ECO:0000256" key="5">
    <source>
        <dbReference type="ARBA" id="ARBA00022898"/>
    </source>
</evidence>
<keyword evidence="5 8" id="KW-0663">Pyridoxal phosphate</keyword>
<dbReference type="EC" id="4.4.1.1" evidence="4"/>
<comment type="similarity">
    <text evidence="3 8">Belongs to the trans-sulfuration enzymes family.</text>
</comment>
<evidence type="ECO:0000256" key="7">
    <source>
        <dbReference type="ARBA" id="ARBA00029853"/>
    </source>
</evidence>
<evidence type="ECO:0000313" key="11">
    <source>
        <dbReference type="Proteomes" id="UP001530377"/>
    </source>
</evidence>
<feature type="compositionally biased region" description="Low complexity" evidence="9">
    <location>
        <begin position="28"/>
        <end position="42"/>
    </location>
</feature>
<sequence length="581" mass="62020">MHLMRSISRAIIARGPAGNGRQRRRPHGSSSNANGPSSSSSVDSRRHSSSGNAEGPPRPPASSSPGMAGSAARALRERIDEDGRDEDGPGCGIVYPAATSMSTRLSHAGLPPPPPGYGVDGDDDDDNSPLCPPIVLATTYERPPHGEYGANGRVYARSCNPTRKLLEGTMGGLEMMFSHDDDDDDDDDAYTRTRAKSKNTIAPTFAFSSGMAAVSSLLLSCDAPTRVILPDDVYHGVPTQLLTSMVDRGLSCESTDMTNIDAVRRAIRRNVDASIENTDGVGGGGTIVVWMETPSNPLCRVTDVRAVCDAVDEIRAVGDIGRKRRRMSDGDDDDENDVYDENDDDASRFVRILTVVDSTWAPPFITLPLGLGADVVLHSGTKYLAGHSDALIGIVSCSPLTARGVRASTRLRSVQTSVGAVASPLESWLTLRGLRTLHLRLERQCKTAMMIANYLHGHPLVKACHYPGLSSHPQHDVACRQMGGGSLFGGMLSFEVESETMAMAMAGGVRVIRRATSLGGTETLIEHRASIEPLGRRTSPVGLLRLSVGLEDAEDLIRDLEVALEVAYRVVKTGDGRANDG</sequence>
<name>A0ABD3RGD8_9STRA</name>
<dbReference type="InterPro" id="IPR000277">
    <property type="entry name" value="Cys/Met-Metab_PyrdxlP-dep_enz"/>
</dbReference>
<dbReference type="Gene3D" id="3.40.640.10">
    <property type="entry name" value="Type I PLP-dependent aspartate aminotransferase-like (Major domain)"/>
    <property type="match status" value="1"/>
</dbReference>
<evidence type="ECO:0000313" key="10">
    <source>
        <dbReference type="EMBL" id="KAL3812005.1"/>
    </source>
</evidence>
<evidence type="ECO:0000256" key="6">
    <source>
        <dbReference type="ARBA" id="ARBA00023192"/>
    </source>
</evidence>
<dbReference type="EMBL" id="JALLPB020000222">
    <property type="protein sequence ID" value="KAL3812005.1"/>
    <property type="molecule type" value="Genomic_DNA"/>
</dbReference>
<dbReference type="PROSITE" id="PS00868">
    <property type="entry name" value="CYS_MET_METAB_PP"/>
    <property type="match status" value="1"/>
</dbReference>
<gene>
    <name evidence="10" type="ORF">ACHAXA_001312</name>
</gene>
<keyword evidence="6" id="KW-0028">Amino-acid biosynthesis</keyword>
<dbReference type="InterPro" id="IPR015422">
    <property type="entry name" value="PyrdxlP-dep_Trfase_small"/>
</dbReference>
<keyword evidence="6" id="KW-0198">Cysteine biosynthesis</keyword>
<evidence type="ECO:0000256" key="8">
    <source>
        <dbReference type="RuleBase" id="RU362118"/>
    </source>
</evidence>
<dbReference type="Pfam" id="PF01053">
    <property type="entry name" value="Cys_Met_Meta_PP"/>
    <property type="match status" value="2"/>
</dbReference>
<dbReference type="InterPro" id="IPR015424">
    <property type="entry name" value="PyrdxlP-dep_Trfase"/>
</dbReference>
<feature type="compositionally biased region" description="Low complexity" evidence="9">
    <location>
        <begin position="63"/>
        <end position="73"/>
    </location>
</feature>
<evidence type="ECO:0000256" key="1">
    <source>
        <dbReference type="ARBA" id="ARBA00001933"/>
    </source>
</evidence>
<dbReference type="PANTHER" id="PTHR11808:SF15">
    <property type="entry name" value="CYSTATHIONINE GAMMA-LYASE"/>
    <property type="match status" value="1"/>
</dbReference>
<keyword evidence="11" id="KW-1185">Reference proteome</keyword>
<comment type="cofactor">
    <cofactor evidence="1 8">
        <name>pyridoxal 5'-phosphate</name>
        <dbReference type="ChEBI" id="CHEBI:597326"/>
    </cofactor>
</comment>
<dbReference type="Proteomes" id="UP001530377">
    <property type="component" value="Unassembled WGS sequence"/>
</dbReference>
<evidence type="ECO:0000256" key="9">
    <source>
        <dbReference type="SAM" id="MobiDB-lite"/>
    </source>
</evidence>
<dbReference type="InterPro" id="IPR054542">
    <property type="entry name" value="Cys_met_metab_PP"/>
</dbReference>
<dbReference type="GO" id="GO:0019344">
    <property type="term" value="P:cysteine biosynthetic process"/>
    <property type="evidence" value="ECO:0007669"/>
    <property type="project" value="UniProtKB-KW"/>
</dbReference>
<comment type="caution">
    <text evidence="10">The sequence shown here is derived from an EMBL/GenBank/DDBJ whole genome shotgun (WGS) entry which is preliminary data.</text>
</comment>
<comment type="pathway">
    <text evidence="2">Amino-acid biosynthesis; L-cysteine biosynthesis; L-cysteine from L-homocysteine and L-serine: step 2/2.</text>
</comment>
<accession>A0ABD3RGD8</accession>
<feature type="region of interest" description="Disordered" evidence="9">
    <location>
        <begin position="1"/>
        <end position="74"/>
    </location>
</feature>
<evidence type="ECO:0000256" key="4">
    <source>
        <dbReference type="ARBA" id="ARBA00012085"/>
    </source>
</evidence>
<evidence type="ECO:0000256" key="3">
    <source>
        <dbReference type="ARBA" id="ARBA00009077"/>
    </source>
</evidence>
<dbReference type="AlphaFoldDB" id="A0ABD3RGD8"/>
<dbReference type="PANTHER" id="PTHR11808">
    <property type="entry name" value="TRANS-SULFURATION ENZYME FAMILY MEMBER"/>
    <property type="match status" value="1"/>
</dbReference>
<proteinExistence type="inferred from homology"/>
<evidence type="ECO:0000256" key="2">
    <source>
        <dbReference type="ARBA" id="ARBA00005038"/>
    </source>
</evidence>